<keyword evidence="8" id="KW-1185">Reference proteome</keyword>
<dbReference type="GO" id="GO:0006506">
    <property type="term" value="P:GPI anchor biosynthetic process"/>
    <property type="evidence" value="ECO:0007669"/>
    <property type="project" value="InterPro"/>
</dbReference>
<protein>
    <recommendedName>
        <fullName evidence="6">Calcineurin-like phosphoesterase domain-containing protein</fullName>
    </recommendedName>
</protein>
<keyword evidence="2 5" id="KW-0812">Transmembrane</keyword>
<dbReference type="GO" id="GO:0016787">
    <property type="term" value="F:hydrolase activity"/>
    <property type="evidence" value="ECO:0007669"/>
    <property type="project" value="InterPro"/>
</dbReference>
<dbReference type="OrthoDB" id="5977743at2759"/>
<dbReference type="InterPro" id="IPR033308">
    <property type="entry name" value="PGAP5/Cdc1/Ted1"/>
</dbReference>
<dbReference type="InterPro" id="IPR004843">
    <property type="entry name" value="Calcineurin-like_PHP"/>
</dbReference>
<dbReference type="Gene3D" id="3.60.21.10">
    <property type="match status" value="1"/>
</dbReference>
<dbReference type="GO" id="GO:0005783">
    <property type="term" value="C:endoplasmic reticulum"/>
    <property type="evidence" value="ECO:0007669"/>
    <property type="project" value="TreeGrafter"/>
</dbReference>
<dbReference type="GO" id="GO:0016020">
    <property type="term" value="C:membrane"/>
    <property type="evidence" value="ECO:0007669"/>
    <property type="project" value="UniProtKB-SubCell"/>
</dbReference>
<feature type="transmembrane region" description="Helical" evidence="5">
    <location>
        <begin position="377"/>
        <end position="397"/>
    </location>
</feature>
<gene>
    <name evidence="7" type="ORF">INT44_006367</name>
</gene>
<dbReference type="EMBL" id="JAEPRA010000010">
    <property type="protein sequence ID" value="KAG2179520.1"/>
    <property type="molecule type" value="Genomic_DNA"/>
</dbReference>
<evidence type="ECO:0000259" key="6">
    <source>
        <dbReference type="Pfam" id="PF00149"/>
    </source>
</evidence>
<dbReference type="PANTHER" id="PTHR13315:SF4">
    <property type="entry name" value="METALLOPHOSPHOESTERASE, ISOFORM E"/>
    <property type="match status" value="1"/>
</dbReference>
<feature type="domain" description="Calcineurin-like phosphoesterase" evidence="6">
    <location>
        <begin position="80"/>
        <end position="317"/>
    </location>
</feature>
<dbReference type="InterPro" id="IPR029052">
    <property type="entry name" value="Metallo-depent_PP-like"/>
</dbReference>
<keyword evidence="3 5" id="KW-1133">Transmembrane helix</keyword>
<evidence type="ECO:0000256" key="1">
    <source>
        <dbReference type="ARBA" id="ARBA00004141"/>
    </source>
</evidence>
<dbReference type="AlphaFoldDB" id="A0A8H7PTN6"/>
<proteinExistence type="predicted"/>
<evidence type="ECO:0000256" key="5">
    <source>
        <dbReference type="SAM" id="Phobius"/>
    </source>
</evidence>
<organism evidence="7 8">
    <name type="scientific">Umbelopsis vinacea</name>
    <dbReference type="NCBI Taxonomy" id="44442"/>
    <lineage>
        <taxon>Eukaryota</taxon>
        <taxon>Fungi</taxon>
        <taxon>Fungi incertae sedis</taxon>
        <taxon>Mucoromycota</taxon>
        <taxon>Mucoromycotina</taxon>
        <taxon>Umbelopsidomycetes</taxon>
        <taxon>Umbelopsidales</taxon>
        <taxon>Umbelopsidaceae</taxon>
        <taxon>Umbelopsis</taxon>
    </lineage>
</organism>
<dbReference type="Proteomes" id="UP000612746">
    <property type="component" value="Unassembled WGS sequence"/>
</dbReference>
<evidence type="ECO:0000313" key="8">
    <source>
        <dbReference type="Proteomes" id="UP000612746"/>
    </source>
</evidence>
<evidence type="ECO:0000313" key="7">
    <source>
        <dbReference type="EMBL" id="KAG2179520.1"/>
    </source>
</evidence>
<keyword evidence="4 5" id="KW-0472">Membrane</keyword>
<dbReference type="PANTHER" id="PTHR13315">
    <property type="entry name" value="METALLO PHOSPHOESTERASE RELATED"/>
    <property type="match status" value="1"/>
</dbReference>
<accession>A0A8H7PTN6</accession>
<evidence type="ECO:0000256" key="3">
    <source>
        <dbReference type="ARBA" id="ARBA00022989"/>
    </source>
</evidence>
<dbReference type="Pfam" id="PF00149">
    <property type="entry name" value="Metallophos"/>
    <property type="match status" value="1"/>
</dbReference>
<comment type="subcellular location">
    <subcellularLocation>
        <location evidence="1">Membrane</location>
        <topology evidence="1">Multi-pass membrane protein</topology>
    </subcellularLocation>
</comment>
<name>A0A8H7PTN6_9FUNG</name>
<evidence type="ECO:0000256" key="4">
    <source>
        <dbReference type="ARBA" id="ARBA00023136"/>
    </source>
</evidence>
<evidence type="ECO:0000256" key="2">
    <source>
        <dbReference type="ARBA" id="ARBA00022692"/>
    </source>
</evidence>
<dbReference type="SUPFAM" id="SSF56300">
    <property type="entry name" value="Metallo-dependent phosphatases"/>
    <property type="match status" value="1"/>
</dbReference>
<sequence>MNLRQFTKWTGKRSPPLILALKVIWFLSIFTGEYLGFWKASHDCAPWPKSPSWKMRSSASRQELSNNDHRQIDGTVRPYNIMIIGDPQLTDKYSYGRKGVIQWITEFYSDQYMRRNWKKLNRKLRPDAVVFLGDLMDGGREWPDDREWKEEVNRFKALFKPLDSSTKVLYMAGNHDVGFGDGIRTNIVNRFKSEFGDTSYELFLDSHSIVMIDSVSMSSTDPNIHQQPRDFVREIRPSDKPRILFTHVPLYREPSPISGAYRSEPPEDLCGPLRQSKKQIRQGAGYQYQNLMTKELSDYILTQTQADFVFSGDDHDYCEVIHKVGSRQVPEISVNTFSMAQGVRYPGVVLLSLSAAESKTESYANKLCLLPDQISIFIRYGILFGLSILVLLCSNLLEFYGLLKSGGASPTIPSYRQDINKDQQRKNRSLSQHQLHLGKILDALKRTANDIRQVAIPSIVFYLLCALVL</sequence>
<comment type="caution">
    <text evidence="7">The sequence shown here is derived from an EMBL/GenBank/DDBJ whole genome shotgun (WGS) entry which is preliminary data.</text>
</comment>
<reference evidence="7" key="1">
    <citation type="submission" date="2020-12" db="EMBL/GenBank/DDBJ databases">
        <title>Metabolic potential, ecology and presence of endohyphal bacteria is reflected in genomic diversity of Mucoromycotina.</title>
        <authorList>
            <person name="Muszewska A."/>
            <person name="Okrasinska A."/>
            <person name="Steczkiewicz K."/>
            <person name="Drgas O."/>
            <person name="Orlowska M."/>
            <person name="Perlinska-Lenart U."/>
            <person name="Aleksandrzak-Piekarczyk T."/>
            <person name="Szatraj K."/>
            <person name="Zielenkiewicz U."/>
            <person name="Pilsyk S."/>
            <person name="Malc E."/>
            <person name="Mieczkowski P."/>
            <person name="Kruszewska J.S."/>
            <person name="Biernat P."/>
            <person name="Pawlowska J."/>
        </authorList>
    </citation>
    <scope>NUCLEOTIDE SEQUENCE</scope>
    <source>
        <strain evidence="7">WA0000051536</strain>
    </source>
</reference>